<dbReference type="PANTHER" id="PTHR19446">
    <property type="entry name" value="REVERSE TRANSCRIPTASES"/>
    <property type="match status" value="1"/>
</dbReference>
<organism evidence="2 3">
    <name type="scientific">Caerostris darwini</name>
    <dbReference type="NCBI Taxonomy" id="1538125"/>
    <lineage>
        <taxon>Eukaryota</taxon>
        <taxon>Metazoa</taxon>
        <taxon>Ecdysozoa</taxon>
        <taxon>Arthropoda</taxon>
        <taxon>Chelicerata</taxon>
        <taxon>Arachnida</taxon>
        <taxon>Araneae</taxon>
        <taxon>Araneomorphae</taxon>
        <taxon>Entelegynae</taxon>
        <taxon>Araneoidea</taxon>
        <taxon>Araneidae</taxon>
        <taxon>Caerostris</taxon>
    </lineage>
</organism>
<reference evidence="2 3" key="1">
    <citation type="submission" date="2021-06" db="EMBL/GenBank/DDBJ databases">
        <title>Caerostris darwini draft genome.</title>
        <authorList>
            <person name="Kono N."/>
            <person name="Arakawa K."/>
        </authorList>
    </citation>
    <scope>NUCLEOTIDE SEQUENCE [LARGE SCALE GENOMIC DNA]</scope>
</reference>
<keyword evidence="2" id="KW-0808">Transferase</keyword>
<dbReference type="InterPro" id="IPR043502">
    <property type="entry name" value="DNA/RNA_pol_sf"/>
</dbReference>
<dbReference type="SUPFAM" id="SSF56672">
    <property type="entry name" value="DNA/RNA polymerases"/>
    <property type="match status" value="1"/>
</dbReference>
<accession>A0AAV4W9N0</accession>
<sequence>MYLANKNWFIDFFDYLLSKAIFPREWKIALVTLIPKPKKDYSSASHYRPICLLPTWGKLFDKIISRRTSYYLESSEFISNNQYGFRKYESTITAFQNIKNYIDQASIEGNMICIISIDFKNAFNSVNWNILRCKIVDLPLPSYLKNILLDFLNNRVIKNGDTEIKYNMGVPQGSCLGPLLWNIFINDLLETEFDGGTKIQAFADDVVLLLKENASYLFKNKVYNR</sequence>
<feature type="domain" description="Reverse transcriptase" evidence="1">
    <location>
        <begin position="15"/>
        <end position="225"/>
    </location>
</feature>
<dbReference type="CDD" id="cd01650">
    <property type="entry name" value="RT_nLTR_like"/>
    <property type="match status" value="1"/>
</dbReference>
<dbReference type="Proteomes" id="UP001054837">
    <property type="component" value="Unassembled WGS sequence"/>
</dbReference>
<proteinExistence type="predicted"/>
<name>A0AAV4W9N0_9ARAC</name>
<keyword evidence="2" id="KW-0695">RNA-directed DNA polymerase</keyword>
<dbReference type="EMBL" id="BPLQ01014426">
    <property type="protein sequence ID" value="GIY79600.1"/>
    <property type="molecule type" value="Genomic_DNA"/>
</dbReference>
<comment type="caution">
    <text evidence="2">The sequence shown here is derived from an EMBL/GenBank/DDBJ whole genome shotgun (WGS) entry which is preliminary data.</text>
</comment>
<evidence type="ECO:0000313" key="2">
    <source>
        <dbReference type="EMBL" id="GIY79600.1"/>
    </source>
</evidence>
<evidence type="ECO:0000313" key="3">
    <source>
        <dbReference type="Proteomes" id="UP001054837"/>
    </source>
</evidence>
<dbReference type="GO" id="GO:0003964">
    <property type="term" value="F:RNA-directed DNA polymerase activity"/>
    <property type="evidence" value="ECO:0007669"/>
    <property type="project" value="UniProtKB-KW"/>
</dbReference>
<protein>
    <submittedName>
        <fullName evidence="2">Probable RNA-directed DNA polymerase from transposon BS</fullName>
    </submittedName>
</protein>
<gene>
    <name evidence="2" type="primary">RTase</name>
    <name evidence="2" type="ORF">CDAR_57031</name>
</gene>
<keyword evidence="3" id="KW-1185">Reference proteome</keyword>
<dbReference type="InterPro" id="IPR000477">
    <property type="entry name" value="RT_dom"/>
</dbReference>
<evidence type="ECO:0000259" key="1">
    <source>
        <dbReference type="PROSITE" id="PS50878"/>
    </source>
</evidence>
<dbReference type="AlphaFoldDB" id="A0AAV4W9N0"/>
<dbReference type="Pfam" id="PF00078">
    <property type="entry name" value="RVT_1"/>
    <property type="match status" value="1"/>
</dbReference>
<dbReference type="PROSITE" id="PS50878">
    <property type="entry name" value="RT_POL"/>
    <property type="match status" value="1"/>
</dbReference>
<keyword evidence="2" id="KW-0548">Nucleotidyltransferase</keyword>